<accession>A0AAV1A5T2</accession>
<dbReference type="AlphaFoldDB" id="A0AAV1A5T2"/>
<reference evidence="2 3" key="1">
    <citation type="submission" date="2023-01" db="EMBL/GenBank/DDBJ databases">
        <authorList>
            <person name="Kreplak J."/>
        </authorList>
    </citation>
    <scope>NUCLEOTIDE SEQUENCE [LARGE SCALE GENOMIC DNA]</scope>
</reference>
<evidence type="ECO:0000313" key="3">
    <source>
        <dbReference type="Proteomes" id="UP001157006"/>
    </source>
</evidence>
<dbReference type="EMBL" id="OX451738">
    <property type="protein sequence ID" value="CAI8605606.1"/>
    <property type="molecule type" value="Genomic_DNA"/>
</dbReference>
<name>A0AAV1A5T2_VICFA</name>
<evidence type="ECO:0000313" key="2">
    <source>
        <dbReference type="EMBL" id="CAI8605606.1"/>
    </source>
</evidence>
<feature type="region of interest" description="Disordered" evidence="1">
    <location>
        <begin position="93"/>
        <end position="135"/>
    </location>
</feature>
<evidence type="ECO:0000256" key="1">
    <source>
        <dbReference type="SAM" id="MobiDB-lite"/>
    </source>
</evidence>
<keyword evidence="3" id="KW-1185">Reference proteome</keyword>
<organism evidence="2 3">
    <name type="scientific">Vicia faba</name>
    <name type="common">Broad bean</name>
    <name type="synonym">Faba vulgaris</name>
    <dbReference type="NCBI Taxonomy" id="3906"/>
    <lineage>
        <taxon>Eukaryota</taxon>
        <taxon>Viridiplantae</taxon>
        <taxon>Streptophyta</taxon>
        <taxon>Embryophyta</taxon>
        <taxon>Tracheophyta</taxon>
        <taxon>Spermatophyta</taxon>
        <taxon>Magnoliopsida</taxon>
        <taxon>eudicotyledons</taxon>
        <taxon>Gunneridae</taxon>
        <taxon>Pentapetalae</taxon>
        <taxon>rosids</taxon>
        <taxon>fabids</taxon>
        <taxon>Fabales</taxon>
        <taxon>Fabaceae</taxon>
        <taxon>Papilionoideae</taxon>
        <taxon>50 kb inversion clade</taxon>
        <taxon>NPAAA clade</taxon>
        <taxon>Hologalegina</taxon>
        <taxon>IRL clade</taxon>
        <taxon>Fabeae</taxon>
        <taxon>Vicia</taxon>
    </lineage>
</organism>
<sequence length="150" mass="16957">MVESSTLFGAKPSAVTVIGISDDELDISHNVSPDRQGSGNISLAKYFAGQKGKDLDHNPTQNNEILDICEDVLFDAKTKRKRRCKVVMIKSESVHDDDDDISNSRRRKKREADDSITEAGHKKEERRAKRVSIMPKYLEDYMTTNSVKRS</sequence>
<proteinExistence type="predicted"/>
<gene>
    <name evidence="2" type="ORF">VFH_III191200</name>
</gene>
<dbReference type="Proteomes" id="UP001157006">
    <property type="component" value="Chromosome 3"/>
</dbReference>
<protein>
    <submittedName>
        <fullName evidence="2">Uncharacterized protein</fullName>
    </submittedName>
</protein>